<evidence type="ECO:0000256" key="2">
    <source>
        <dbReference type="ARBA" id="ARBA00004970"/>
    </source>
</evidence>
<accession>A0A5E9GXP9</accession>
<keyword evidence="6 12" id="KW-0479">Metal-binding</keyword>
<evidence type="ECO:0000256" key="13">
    <source>
        <dbReference type="SAM" id="MobiDB-lite"/>
    </source>
</evidence>
<feature type="binding site" evidence="12">
    <location>
        <position position="134"/>
    </location>
    <ligand>
        <name>Mg(2+)</name>
        <dbReference type="ChEBI" id="CHEBI:18420"/>
        <label>1</label>
        <note>catalytic</note>
    </ligand>
</feature>
<evidence type="ECO:0000313" key="14">
    <source>
        <dbReference type="EMBL" id="SDO02337.1"/>
    </source>
</evidence>
<comment type="cofactor">
    <cofactor evidence="1 12">
        <name>Mg(2+)</name>
        <dbReference type="ChEBI" id="CHEBI:18420"/>
    </cofactor>
</comment>
<feature type="binding site" evidence="12">
    <location>
        <position position="135"/>
    </location>
    <ligand>
        <name>Mg(2+)</name>
        <dbReference type="ChEBI" id="CHEBI:18420"/>
        <label>1</label>
        <note>catalytic</note>
    </ligand>
</feature>
<evidence type="ECO:0000256" key="6">
    <source>
        <dbReference type="ARBA" id="ARBA00022723"/>
    </source>
</evidence>
<dbReference type="EMBL" id="FNIB01000009">
    <property type="protein sequence ID" value="SDO02337.1"/>
    <property type="molecule type" value="Genomic_DNA"/>
</dbReference>
<dbReference type="InterPro" id="IPR020583">
    <property type="entry name" value="Inositol_monoP_metal-BS"/>
</dbReference>
<feature type="binding site" evidence="12">
    <location>
        <position position="132"/>
    </location>
    <ligand>
        <name>Mg(2+)</name>
        <dbReference type="ChEBI" id="CHEBI:18420"/>
        <label>1</label>
        <note>catalytic</note>
    </ligand>
</feature>
<dbReference type="EC" id="3.1.3.15" evidence="4"/>
<evidence type="ECO:0000256" key="5">
    <source>
        <dbReference type="ARBA" id="ARBA00021697"/>
    </source>
</evidence>
<dbReference type="Gene3D" id="3.40.190.80">
    <property type="match status" value="1"/>
</dbReference>
<evidence type="ECO:0000256" key="11">
    <source>
        <dbReference type="ARBA" id="ARBA00053547"/>
    </source>
</evidence>
<name>A0A5E9GXP9_9MICO</name>
<organism evidence="14 15">
    <name type="scientific">Cryobacterium flavum</name>
    <dbReference type="NCBI Taxonomy" id="1424659"/>
    <lineage>
        <taxon>Bacteria</taxon>
        <taxon>Bacillati</taxon>
        <taxon>Actinomycetota</taxon>
        <taxon>Actinomycetes</taxon>
        <taxon>Micrococcales</taxon>
        <taxon>Microbacteriaceae</taxon>
        <taxon>Cryobacterium</taxon>
    </lineage>
</organism>
<dbReference type="Gene3D" id="3.30.540.10">
    <property type="entry name" value="Fructose-1,6-Bisphosphatase, subunit A, domain 1"/>
    <property type="match status" value="1"/>
</dbReference>
<evidence type="ECO:0000256" key="12">
    <source>
        <dbReference type="PIRSR" id="PIRSR600760-2"/>
    </source>
</evidence>
<dbReference type="GO" id="GO:0000105">
    <property type="term" value="P:L-histidine biosynthetic process"/>
    <property type="evidence" value="ECO:0007669"/>
    <property type="project" value="TreeGrafter"/>
</dbReference>
<keyword evidence="7" id="KW-0378">Hydrolase</keyword>
<dbReference type="FunFam" id="3.30.540.10:FF:000003">
    <property type="entry name" value="Inositol-1-monophosphatase"/>
    <property type="match status" value="1"/>
</dbReference>
<reference evidence="14 15" key="1">
    <citation type="submission" date="2016-10" db="EMBL/GenBank/DDBJ databases">
        <authorList>
            <person name="Varghese N."/>
            <person name="Submissions S."/>
        </authorList>
    </citation>
    <scope>NUCLEOTIDE SEQUENCE [LARGE SCALE GENOMIC DNA]</scope>
    <source>
        <strain evidence="14 15">CGMCC 1.11215</strain>
    </source>
</reference>
<evidence type="ECO:0000256" key="8">
    <source>
        <dbReference type="ARBA" id="ARBA00022842"/>
    </source>
</evidence>
<feature type="compositionally biased region" description="Basic and acidic residues" evidence="13">
    <location>
        <begin position="1"/>
        <end position="11"/>
    </location>
</feature>
<dbReference type="InterPro" id="IPR051090">
    <property type="entry name" value="Inositol_monoP_superfamily"/>
</dbReference>
<comment type="similarity">
    <text evidence="3">Belongs to the inositol monophosphatase superfamily.</text>
</comment>
<dbReference type="InterPro" id="IPR000760">
    <property type="entry name" value="Inositol_monophosphatase-like"/>
</dbReference>
<feature type="binding site" evidence="12">
    <location>
        <position position="117"/>
    </location>
    <ligand>
        <name>Mg(2+)</name>
        <dbReference type="ChEBI" id="CHEBI:18420"/>
        <label>1</label>
        <note>catalytic</note>
    </ligand>
</feature>
<comment type="pathway">
    <text evidence="2">Amino-acid biosynthesis; L-histidine biosynthesis; L-histidine from 5-phospho-alpha-D-ribose 1-diphosphate: step 8/9.</text>
</comment>
<dbReference type="PANTHER" id="PTHR43200:SF6">
    <property type="entry name" value="3'(2'),5'-BISPHOSPHATE NUCLEOTIDASE"/>
    <property type="match status" value="1"/>
</dbReference>
<dbReference type="Proteomes" id="UP000199639">
    <property type="component" value="Unassembled WGS sequence"/>
</dbReference>
<sequence length="315" mass="33468">MRTKAGNDPRQRVTLTPYGGPTPIEAGTHEGPASAHEITILGRVTEPRIYALSDDLQLALALADAADTISRARFTALDLVVTTKPDRTPVTDADQAVERAIRALLAEHRPDDGILGEEFGTAGSTTRQWIIDPIDGTAGFLRGIPIWATLISLAIDGVPVLGVVSAPALGKRWWAAAGSGAWSSDRREADAAPTRLHVSGIETLAEASISYGSLQQWDQAGHLDELVTLSRQVWRTRAYGDMWSYMLLAEGHLDVAGEFDLQPYDMAALAPIVQEAGGTFTSADGQPGPWHGSALATNGLLHAATLAVLNPTQPS</sequence>
<dbReference type="PANTHER" id="PTHR43200">
    <property type="entry name" value="PHOSPHATASE"/>
    <property type="match status" value="1"/>
</dbReference>
<proteinExistence type="inferred from homology"/>
<feature type="binding site" evidence="12">
    <location>
        <position position="265"/>
    </location>
    <ligand>
        <name>Mg(2+)</name>
        <dbReference type="ChEBI" id="CHEBI:18420"/>
        <label>1</label>
        <note>catalytic</note>
    </ligand>
</feature>
<dbReference type="Pfam" id="PF00459">
    <property type="entry name" value="Inositol_P"/>
    <property type="match status" value="1"/>
</dbReference>
<evidence type="ECO:0000313" key="15">
    <source>
        <dbReference type="Proteomes" id="UP000199639"/>
    </source>
</evidence>
<evidence type="ECO:0000256" key="9">
    <source>
        <dbReference type="ARBA" id="ARBA00033209"/>
    </source>
</evidence>
<dbReference type="STRING" id="1424659.SAMN05216368_10974"/>
<evidence type="ECO:0000256" key="7">
    <source>
        <dbReference type="ARBA" id="ARBA00022801"/>
    </source>
</evidence>
<evidence type="ECO:0000256" key="3">
    <source>
        <dbReference type="ARBA" id="ARBA00009759"/>
    </source>
</evidence>
<dbReference type="PRINTS" id="PR00377">
    <property type="entry name" value="IMPHPHTASES"/>
</dbReference>
<dbReference type="SUPFAM" id="SSF56655">
    <property type="entry name" value="Carbohydrate phosphatase"/>
    <property type="match status" value="1"/>
</dbReference>
<keyword evidence="8 12" id="KW-0460">Magnesium</keyword>
<dbReference type="PROSITE" id="PS00629">
    <property type="entry name" value="IMP_1"/>
    <property type="match status" value="1"/>
</dbReference>
<dbReference type="GO" id="GO:0046872">
    <property type="term" value="F:metal ion binding"/>
    <property type="evidence" value="ECO:0007669"/>
    <property type="project" value="UniProtKB-KW"/>
</dbReference>
<evidence type="ECO:0000256" key="4">
    <source>
        <dbReference type="ARBA" id="ARBA00013085"/>
    </source>
</evidence>
<comment type="function">
    <text evidence="11">Catalyzes the dephosphorylation of histidinol-phosphate to histidinol, the direct precursor of histidine.</text>
</comment>
<protein>
    <recommendedName>
        <fullName evidence="5">Histidinol-phosphatase</fullName>
        <ecNumber evidence="4">3.1.3.15</ecNumber>
    </recommendedName>
    <alternativeName>
        <fullName evidence="9">Histidinol-phosphate phosphatase</fullName>
    </alternativeName>
</protein>
<dbReference type="GO" id="GO:0004401">
    <property type="term" value="F:histidinol-phosphatase activity"/>
    <property type="evidence" value="ECO:0007669"/>
    <property type="project" value="UniProtKB-EC"/>
</dbReference>
<gene>
    <name evidence="14" type="ORF">SAMN05216368_10974</name>
</gene>
<dbReference type="AlphaFoldDB" id="A0A5E9GXP9"/>
<comment type="catalytic activity">
    <reaction evidence="10">
        <text>L-histidinol phosphate + H2O = L-histidinol + phosphate</text>
        <dbReference type="Rhea" id="RHEA:14465"/>
        <dbReference type="ChEBI" id="CHEBI:15377"/>
        <dbReference type="ChEBI" id="CHEBI:43474"/>
        <dbReference type="ChEBI" id="CHEBI:57699"/>
        <dbReference type="ChEBI" id="CHEBI:57980"/>
        <dbReference type="EC" id="3.1.3.15"/>
    </reaction>
</comment>
<evidence type="ECO:0000256" key="10">
    <source>
        <dbReference type="ARBA" id="ARBA00049158"/>
    </source>
</evidence>
<evidence type="ECO:0000256" key="1">
    <source>
        <dbReference type="ARBA" id="ARBA00001946"/>
    </source>
</evidence>
<feature type="region of interest" description="Disordered" evidence="13">
    <location>
        <begin position="1"/>
        <end position="33"/>
    </location>
</feature>